<accession>A0ABU3D4L7</accession>
<dbReference type="RefSeq" id="WP_311502828.1">
    <property type="nucleotide sequence ID" value="NZ_JAVRHK010000004.1"/>
</dbReference>
<name>A0ABU3D4L7_9FLAO</name>
<dbReference type="InterPro" id="IPR050626">
    <property type="entry name" value="Peptidase_M16"/>
</dbReference>
<dbReference type="Proteomes" id="UP001262582">
    <property type="component" value="Unassembled WGS sequence"/>
</dbReference>
<evidence type="ECO:0000256" key="4">
    <source>
        <dbReference type="ARBA" id="ARBA00022833"/>
    </source>
</evidence>
<dbReference type="EMBL" id="JAVRHK010000004">
    <property type="protein sequence ID" value="MDT0676484.1"/>
    <property type="molecule type" value="Genomic_DNA"/>
</dbReference>
<sequence>MLGQLRKTIIAVICIFYSAFNFLIAQEEIAIITESSLYYDKFENGFSYYIKPAKKDSGKVYLKLLVKVGSLQQDADQPSMAHFLEHMASKGGTHFPEGFKMDEFAEKNVFFQIFTAGKRYVQYDLSVPKDNEHALETALLFYNDILTGLKLRKEDVDSERGVVKQEMVYKIGNRYEERALESKLEKSLFPCLLNTGDFFENLDEFPRESLVRYYRDWYRPELMTLIVSGDVGEKKMVTDKIKETFGKIPPAKNPRKPKACDSLYFAGSNKFVILKKDTLRGKHDKSVEIQMFYRDPETIQKISSAEGLKRKYMWTAITRILNKRFKEESEFYLKSYDILSRYSYTSHPAAFSIKVSSPYGEGSESLNKALSIVKQFKTYGFTSGEWNQAKDEVLRGLKALDSDDPSYWTLQIRDHEIYKEPLDIEKYKGLKDWLENLSFTAANNFLFGLLPKYPNDIGIMAPGGSFVDNYSKKEFREKLRQANEIPVKPYQPPNTPDGLMDVSEKEALEMRNFRDCGTGPFGERIIELSNGVKVVLKENVQPIGLNKEEISIHGFRPKGAAFFGDSLFYSAINAPGIIKNTGTDSLNKFELNRFLKGKSIWQGVNPYIKNNETGIRGSTKPEDLEELFQLIYLYFTVSRKDETAYKDWRQNRIDLYKEGRHRTIISDLQDAISEYTGDRSELPKGFLVLEGIKKTEMEEAYAIYHKLFSNAEDFTFIISGALETEEVLPLVRKYLGNLPNSGKKITDIKKSKNVKEPKTPIYKEFSAPYPNKSSLYKVKFSQNDINNYSWREELKLNLLGILMNNKIQDLRYEYDLSIYNAAAYGKYENNKYTLQILIDCIPEEFRIIRQICMDFYSQLKKGKFDDSFFDSSKKKLVAFYKKQNLNKNSKLQERLYEYYSNGKNYPKYDEVIEYISDLKKDDLIKTAVKYFKPINRSEFVWEANKL</sequence>
<feature type="domain" description="Peptidase M16 C-terminal" evidence="7">
    <location>
        <begin position="206"/>
        <end position="391"/>
    </location>
</feature>
<feature type="domain" description="Peptidase M16 N-terminal" evidence="6">
    <location>
        <begin position="57"/>
        <end position="175"/>
    </location>
</feature>
<dbReference type="Gene3D" id="3.30.830.10">
    <property type="entry name" value="Metalloenzyme, LuxS/M16 peptidase-like"/>
    <property type="match status" value="4"/>
</dbReference>
<keyword evidence="4" id="KW-0862">Zinc</keyword>
<keyword evidence="2" id="KW-0645">Protease</keyword>
<dbReference type="PANTHER" id="PTHR43690:SF17">
    <property type="entry name" value="PROTEIN YHJJ"/>
    <property type="match status" value="1"/>
</dbReference>
<evidence type="ECO:0000259" key="6">
    <source>
        <dbReference type="Pfam" id="PF00675"/>
    </source>
</evidence>
<feature type="domain" description="Peptidase M16 C-terminal" evidence="7">
    <location>
        <begin position="699"/>
        <end position="876"/>
    </location>
</feature>
<evidence type="ECO:0000313" key="9">
    <source>
        <dbReference type="Proteomes" id="UP001262582"/>
    </source>
</evidence>
<evidence type="ECO:0000313" key="8">
    <source>
        <dbReference type="EMBL" id="MDT0676484.1"/>
    </source>
</evidence>
<comment type="similarity">
    <text evidence="1">Belongs to the peptidase M16 family.</text>
</comment>
<evidence type="ECO:0000256" key="5">
    <source>
        <dbReference type="ARBA" id="ARBA00023049"/>
    </source>
</evidence>
<dbReference type="InterPro" id="IPR011249">
    <property type="entry name" value="Metalloenz_LuxS/M16"/>
</dbReference>
<evidence type="ECO:0000256" key="2">
    <source>
        <dbReference type="ARBA" id="ARBA00022670"/>
    </source>
</evidence>
<evidence type="ECO:0000256" key="1">
    <source>
        <dbReference type="ARBA" id="ARBA00007261"/>
    </source>
</evidence>
<dbReference type="InterPro" id="IPR011765">
    <property type="entry name" value="Pept_M16_N"/>
</dbReference>
<keyword evidence="3" id="KW-0378">Hydrolase</keyword>
<evidence type="ECO:0000259" key="7">
    <source>
        <dbReference type="Pfam" id="PF05193"/>
    </source>
</evidence>
<dbReference type="InterPro" id="IPR007863">
    <property type="entry name" value="Peptidase_M16_C"/>
</dbReference>
<dbReference type="PANTHER" id="PTHR43690">
    <property type="entry name" value="NARDILYSIN"/>
    <property type="match status" value="1"/>
</dbReference>
<dbReference type="Pfam" id="PF00675">
    <property type="entry name" value="Peptidase_M16"/>
    <property type="match status" value="1"/>
</dbReference>
<keyword evidence="5" id="KW-0482">Metalloprotease</keyword>
<comment type="caution">
    <text evidence="8">The sequence shown here is derived from an EMBL/GenBank/DDBJ whole genome shotgun (WGS) entry which is preliminary data.</text>
</comment>
<reference evidence="8 9" key="1">
    <citation type="submission" date="2023-09" db="EMBL/GenBank/DDBJ databases">
        <authorList>
            <person name="Rey-Velasco X."/>
        </authorList>
    </citation>
    <scope>NUCLEOTIDE SEQUENCE [LARGE SCALE GENOMIC DNA]</scope>
    <source>
        <strain evidence="8 9">F117</strain>
    </source>
</reference>
<dbReference type="Pfam" id="PF05193">
    <property type="entry name" value="Peptidase_M16_C"/>
    <property type="match status" value="2"/>
</dbReference>
<organism evidence="8 9">
    <name type="scientific">Autumnicola musiva</name>
    <dbReference type="NCBI Taxonomy" id="3075589"/>
    <lineage>
        <taxon>Bacteria</taxon>
        <taxon>Pseudomonadati</taxon>
        <taxon>Bacteroidota</taxon>
        <taxon>Flavobacteriia</taxon>
        <taxon>Flavobacteriales</taxon>
        <taxon>Flavobacteriaceae</taxon>
        <taxon>Autumnicola</taxon>
    </lineage>
</organism>
<protein>
    <submittedName>
        <fullName evidence="8">Insulinase family protein</fullName>
    </submittedName>
</protein>
<gene>
    <name evidence="8" type="ORF">RM539_07810</name>
</gene>
<proteinExistence type="inferred from homology"/>
<evidence type="ECO:0000256" key="3">
    <source>
        <dbReference type="ARBA" id="ARBA00022801"/>
    </source>
</evidence>
<keyword evidence="9" id="KW-1185">Reference proteome</keyword>
<dbReference type="SUPFAM" id="SSF63411">
    <property type="entry name" value="LuxS/MPP-like metallohydrolase"/>
    <property type="match status" value="4"/>
</dbReference>